<evidence type="ECO:0000313" key="1">
    <source>
        <dbReference type="Proteomes" id="UP000887563"/>
    </source>
</evidence>
<name>A0A914NAV9_MELIC</name>
<dbReference type="Proteomes" id="UP000887563">
    <property type="component" value="Unplaced"/>
</dbReference>
<dbReference type="AlphaFoldDB" id="A0A914NAV9"/>
<proteinExistence type="predicted"/>
<sequence>MFCEEFRENGISDDAKDFISRLLIVEKEKRILPDECLRHCWLLKNRERAALAGAASRAISPALLPCEQQKPLAVEKLRSYVKNKKFRRLVFGVLFVNSVMRMLRTLQQNKSSHGIDYVKGPGLRVTTLADMTFADPTLADPTFADPTFADPDNCRYDTCRSDICRSDFCRLDPFRSLFTLPIHRGVFAAAEKSWDAHLIDDRNRIMLRAQRPLTRREAHAAKPRAKRGEFFSTLNILNPRKKRISGKKLVPFDSARRDELSDLQMSDLQVSYLQVSASANVDLQKSSANVGSANVISASVV</sequence>
<accession>A0A914NAV9</accession>
<keyword evidence="1" id="KW-1185">Reference proteome</keyword>
<protein>
    <submittedName>
        <fullName evidence="2">Uncharacterized protein</fullName>
    </submittedName>
</protein>
<dbReference type="WBParaSite" id="Minc3s04105g35485">
    <property type="protein sequence ID" value="Minc3s04105g35485"/>
    <property type="gene ID" value="Minc3s04105g35485"/>
</dbReference>
<organism evidence="1 2">
    <name type="scientific">Meloidogyne incognita</name>
    <name type="common">Southern root-knot nematode worm</name>
    <name type="synonym">Oxyuris incognita</name>
    <dbReference type="NCBI Taxonomy" id="6306"/>
    <lineage>
        <taxon>Eukaryota</taxon>
        <taxon>Metazoa</taxon>
        <taxon>Ecdysozoa</taxon>
        <taxon>Nematoda</taxon>
        <taxon>Chromadorea</taxon>
        <taxon>Rhabditida</taxon>
        <taxon>Tylenchina</taxon>
        <taxon>Tylenchomorpha</taxon>
        <taxon>Tylenchoidea</taxon>
        <taxon>Meloidogynidae</taxon>
        <taxon>Meloidogyninae</taxon>
        <taxon>Meloidogyne</taxon>
        <taxon>Meloidogyne incognita group</taxon>
    </lineage>
</organism>
<reference evidence="2" key="1">
    <citation type="submission" date="2022-11" db="UniProtKB">
        <authorList>
            <consortium name="WormBaseParasite"/>
        </authorList>
    </citation>
    <scope>IDENTIFICATION</scope>
</reference>
<dbReference type="Gene3D" id="1.10.510.10">
    <property type="entry name" value="Transferase(Phosphotransferase) domain 1"/>
    <property type="match status" value="1"/>
</dbReference>
<evidence type="ECO:0000313" key="2">
    <source>
        <dbReference type="WBParaSite" id="Minc3s04105g35485"/>
    </source>
</evidence>